<dbReference type="AlphaFoldDB" id="U6G3F4"/>
<dbReference type="EMBL" id="HG689011">
    <property type="protein sequence ID" value="CDI73838.1"/>
    <property type="molecule type" value="Genomic_DNA"/>
</dbReference>
<accession>U6G3F4</accession>
<gene>
    <name evidence="2" type="ORF">EPH_0028990</name>
</gene>
<reference evidence="2" key="1">
    <citation type="submission" date="2013-10" db="EMBL/GenBank/DDBJ databases">
        <title>Genomic analysis of the causative agents of coccidiosis in chickens.</title>
        <authorList>
            <person name="Reid A.J."/>
            <person name="Blake D."/>
            <person name="Billington K."/>
            <person name="Browne H."/>
            <person name="Dunn M."/>
            <person name="Hung S."/>
            <person name="Kawahara F."/>
            <person name="Miranda-Saavedra D."/>
            <person name="Mourier T."/>
            <person name="Nagra H."/>
            <person name="Otto T.D."/>
            <person name="Rawlings N."/>
            <person name="Sanchez A."/>
            <person name="Sanders M."/>
            <person name="Subramaniam C."/>
            <person name="Tay Y."/>
            <person name="Dear P."/>
            <person name="Doerig C."/>
            <person name="Gruber A."/>
            <person name="Parkinson J."/>
            <person name="Shirley M."/>
            <person name="Wan K.L."/>
            <person name="Berriman M."/>
            <person name="Tomley F."/>
            <person name="Pain A."/>
        </authorList>
    </citation>
    <scope>NUCLEOTIDE SEQUENCE [LARGE SCALE GENOMIC DNA]</scope>
    <source>
        <strain evidence="2">Houghton</strain>
    </source>
</reference>
<feature type="region of interest" description="Disordered" evidence="1">
    <location>
        <begin position="554"/>
        <end position="574"/>
    </location>
</feature>
<reference evidence="2" key="2">
    <citation type="submission" date="2013-10" db="EMBL/GenBank/DDBJ databases">
        <authorList>
            <person name="Aslett M."/>
        </authorList>
    </citation>
    <scope>NUCLEOTIDE SEQUENCE [LARGE SCALE GENOMIC DNA]</scope>
    <source>
        <strain evidence="2">Houghton</strain>
    </source>
</reference>
<sequence>MLLPLLAGRQLGLRLLLPHSSVYTLRSVAANAAAAAAAAARLQSRHSSSSSNSSSSNSSSSRAALRGVEEELLQQLQLPRRLTVDEVLQSIQRLLQRQYTSFAHPSCSSSSNSSSSSSSSSNINTSILPDEFVAFISSAAAAAAQQQQQHHVLLNDSRFKQLLQQLRSRLLGFSVPQLYRLLLALARLQHCPGDVVSRVLSILSKTDESAAAGPLQQLTPKQLAQLPLLLAAATGCCSPTLSSCSYQQQQQQQQQQHIPKADLAAFLQIYSQYVCRLLQQQQHFLGGEGEAFTATDTAAAAAGAAAAGDTAAAAAAAATFTAEDLSFLLVGFSSLRVRHLLLINLAADALRLQLALQFGGPTAPQQQQQQQQQQGEEMQQQQLMLLPLSSVLLALATLGATNGPALQEVSYQLARVTPLLSVSRLSDCLVAVAALQNNPSTGLSLNLLSEVERQLAERAWSCSFSDAVTAAWAAVALQLHRGSHRLLLPLLQQLQLLQQQGAIDTEDMWGELPLRLQQLSLELCLDPQAKPLLQQQQQQQWLQQQQQQLLQQEQQQEGALQGPPSIGTYPTSTLQRGSSRAAAAAAATAAAAACLCVWGEAAETQRDEKEMLLEQEIQDFIEQESVRQRLLLTVDARLQQQQQQQQQQEGEEEQQQQQQQEEEEEEQQQQQQLADEATFQRVEVSVHFKGFPCLRTYRVGSLFVWPSTKAADTAAAGAAGAAAGAAGAAAGATVTAADVLQAEQQRGSSNASTLADMH</sequence>
<evidence type="ECO:0000313" key="3">
    <source>
        <dbReference type="Proteomes" id="UP000018201"/>
    </source>
</evidence>
<feature type="compositionally biased region" description="Acidic residues" evidence="1">
    <location>
        <begin position="649"/>
        <end position="667"/>
    </location>
</feature>
<protein>
    <submittedName>
        <fullName evidence="2">Uncharacterized protein</fullName>
    </submittedName>
</protein>
<dbReference type="OrthoDB" id="348461at2759"/>
<keyword evidence="3" id="KW-1185">Reference proteome</keyword>
<evidence type="ECO:0000256" key="1">
    <source>
        <dbReference type="SAM" id="MobiDB-lite"/>
    </source>
</evidence>
<dbReference type="VEuPathDB" id="ToxoDB:EPH_0028990"/>
<feature type="region of interest" description="Disordered" evidence="1">
    <location>
        <begin position="103"/>
        <end position="122"/>
    </location>
</feature>
<feature type="compositionally biased region" description="Low complexity" evidence="1">
    <location>
        <begin position="106"/>
        <end position="122"/>
    </location>
</feature>
<evidence type="ECO:0000313" key="2">
    <source>
        <dbReference type="EMBL" id="CDI73838.1"/>
    </source>
</evidence>
<feature type="region of interest" description="Disordered" evidence="1">
    <location>
        <begin position="643"/>
        <end position="674"/>
    </location>
</feature>
<dbReference type="PANTHER" id="PTHR13491:SF0">
    <property type="entry name" value="ZINC FINGER CCHC DOMAIN-CONTAINING PROTEIN 10"/>
    <property type="match status" value="1"/>
</dbReference>
<dbReference type="InterPro" id="IPR039715">
    <property type="entry name" value="ZCCHC10"/>
</dbReference>
<dbReference type="Proteomes" id="UP000018201">
    <property type="component" value="Unassembled WGS sequence"/>
</dbReference>
<organism evidence="2 3">
    <name type="scientific">Eimeria praecox</name>
    <dbReference type="NCBI Taxonomy" id="51316"/>
    <lineage>
        <taxon>Eukaryota</taxon>
        <taxon>Sar</taxon>
        <taxon>Alveolata</taxon>
        <taxon>Apicomplexa</taxon>
        <taxon>Conoidasida</taxon>
        <taxon>Coccidia</taxon>
        <taxon>Eucoccidiorida</taxon>
        <taxon>Eimeriorina</taxon>
        <taxon>Eimeriidae</taxon>
        <taxon>Eimeria</taxon>
    </lineage>
</organism>
<proteinExistence type="predicted"/>
<dbReference type="PANTHER" id="PTHR13491">
    <property type="entry name" value="ZCCHC10 PROTEIN"/>
    <property type="match status" value="1"/>
</dbReference>
<name>U6G3F4_9EIME</name>